<organism evidence="1 2">
    <name type="scientific">Shewanella sairae</name>
    <dbReference type="NCBI Taxonomy" id="190310"/>
    <lineage>
        <taxon>Bacteria</taxon>
        <taxon>Pseudomonadati</taxon>
        <taxon>Pseudomonadota</taxon>
        <taxon>Gammaproteobacteria</taxon>
        <taxon>Alteromonadales</taxon>
        <taxon>Shewanellaceae</taxon>
        <taxon>Shewanella</taxon>
    </lineage>
</organism>
<gene>
    <name evidence="1" type="ORF">TUM4438_46380</name>
</gene>
<dbReference type="Proteomes" id="UP000887104">
    <property type="component" value="Unassembled WGS sequence"/>
</dbReference>
<evidence type="ECO:0000313" key="2">
    <source>
        <dbReference type="Proteomes" id="UP000887104"/>
    </source>
</evidence>
<keyword evidence="2" id="KW-1185">Reference proteome</keyword>
<dbReference type="EMBL" id="BPEY01000245">
    <property type="protein sequence ID" value="GIU52839.1"/>
    <property type="molecule type" value="Genomic_DNA"/>
</dbReference>
<protein>
    <recommendedName>
        <fullName evidence="3">DUF4241 domain-containing protein</fullName>
    </recommendedName>
</protein>
<reference evidence="1" key="1">
    <citation type="submission" date="2021-05" db="EMBL/GenBank/DDBJ databases">
        <title>Molecular characterization for Shewanella algae harboring chromosomal blaOXA-55-like strains isolated from clinical and environment sample.</title>
        <authorList>
            <person name="Ohama Y."/>
            <person name="Aoki K."/>
            <person name="Harada S."/>
            <person name="Moriya K."/>
            <person name="Ishii Y."/>
            <person name="Tateda K."/>
        </authorList>
    </citation>
    <scope>NUCLEOTIDE SEQUENCE</scope>
    <source>
        <strain evidence="1">JCM 11563</strain>
    </source>
</reference>
<proteinExistence type="predicted"/>
<evidence type="ECO:0000313" key="1">
    <source>
        <dbReference type="EMBL" id="GIU52839.1"/>
    </source>
</evidence>
<accession>A0ABQ4PS15</accession>
<name>A0ABQ4PS15_9GAMM</name>
<sequence length="248" mass="26868">MSHSMTTASTHTNSASNPISLKTQAGSYKSDILKALQRYRIVDANNHVVDGLVNLGLCVAERALCGCLNAGGDCCIQDEEPAYQKAFVVVNAGVHQGQCGFVVKDLKDNYLSVKLVKNGCHYVFLTHELDYVGLALSETRHGVEAVISVVDGVVTIVADSQCDGDMSQIIEEVGALVSDDEWPNGFTLSGKLFAPESLPAYFVIESPLVGNQEYYITYNCGGYCVDQKTGTAEYHSGVVIFDTLRLRR</sequence>
<comment type="caution">
    <text evidence="1">The sequence shown here is derived from an EMBL/GenBank/DDBJ whole genome shotgun (WGS) entry which is preliminary data.</text>
</comment>
<evidence type="ECO:0008006" key="3">
    <source>
        <dbReference type="Google" id="ProtNLM"/>
    </source>
</evidence>
<dbReference type="RefSeq" id="WP_220783622.1">
    <property type="nucleotide sequence ID" value="NZ_BPEY01000245.1"/>
</dbReference>